<dbReference type="KEGG" id="vdi:Vdis_2066"/>
<evidence type="ECO:0000313" key="1">
    <source>
        <dbReference type="EMBL" id="ADN51437.1"/>
    </source>
</evidence>
<dbReference type="AlphaFoldDB" id="E1QPE9"/>
<name>E1QPE9_VULDI</name>
<evidence type="ECO:0000313" key="2">
    <source>
        <dbReference type="Proteomes" id="UP000006681"/>
    </source>
</evidence>
<accession>E1QPE9</accession>
<proteinExistence type="predicted"/>
<sequence length="84" mass="9575">MAREVVNKDLRDVLFNYLGPRRLPEYVHIFEVLPKVIEVGIYGVEVICHEVILILPDNGPMNSLNNASGVSRLHTSKYPLVKQF</sequence>
<dbReference type="EMBL" id="CP002100">
    <property type="protein sequence ID" value="ADN51437.1"/>
    <property type="molecule type" value="Genomic_DNA"/>
</dbReference>
<reference evidence="2" key="2">
    <citation type="journal article" date="2010" name="Stand. Genomic Sci.">
        <title>Complete genome sequence of Vulcanisaeta distributa type strain (IC-017T).</title>
        <authorList>
            <person name="Mavromatis K."/>
            <person name="Sikorski J."/>
            <person name="Pabst E."/>
            <person name="Teshima H."/>
            <person name="Lapidus A."/>
            <person name="Lucas S."/>
            <person name="Nolan M."/>
            <person name="Glavina Del Rio T."/>
            <person name="Cheng J."/>
            <person name="Bruce D."/>
            <person name="Goodwin L."/>
            <person name="Pitluck S."/>
            <person name="Liolios K."/>
            <person name="Ivanova N."/>
            <person name="Mikhailova N."/>
            <person name="Pati A."/>
            <person name="Chen A."/>
            <person name="Palaniappan K."/>
            <person name="Land M."/>
            <person name="Hauser L."/>
            <person name="Chang Y."/>
            <person name="Jeffries C."/>
            <person name="Rohde M."/>
            <person name="Spring S."/>
            <person name="Goker M."/>
            <person name="Wirth R."/>
            <person name="Woyke T."/>
            <person name="Bristow J."/>
            <person name="Eisen J."/>
            <person name="Markowitz V."/>
            <person name="Hugenholtz P."/>
            <person name="Klenk H."/>
            <person name="Kyrpides N."/>
        </authorList>
    </citation>
    <scope>NUCLEOTIDE SEQUENCE [LARGE SCALE GENOMIC DNA]</scope>
    <source>
        <strain evidence="2">DSM 14429 / JCM 11212 / NBRC 100878 / IC-017</strain>
    </source>
</reference>
<organism evidence="1 2">
    <name type="scientific">Vulcanisaeta distributa (strain DSM 14429 / JCM 11212 / NBRC 100878 / IC-017)</name>
    <dbReference type="NCBI Taxonomy" id="572478"/>
    <lineage>
        <taxon>Archaea</taxon>
        <taxon>Thermoproteota</taxon>
        <taxon>Thermoprotei</taxon>
        <taxon>Thermoproteales</taxon>
        <taxon>Thermoproteaceae</taxon>
        <taxon>Vulcanisaeta</taxon>
    </lineage>
</organism>
<gene>
    <name evidence="1" type="ordered locus">Vdis_2066</name>
</gene>
<dbReference type="HOGENOM" id="CLU_2519970_0_0_2"/>
<dbReference type="Proteomes" id="UP000006681">
    <property type="component" value="Chromosome"/>
</dbReference>
<reference evidence="1 2" key="1">
    <citation type="journal article" date="2010" name="Stand. Genomic Sci.">
        <title>Complete genome sequence of Vulcanisaeta distributa type strain (IC-017).</title>
        <authorList>
            <person name="Mavromatis K."/>
            <person name="Sikorski J."/>
            <person name="Pabst E."/>
            <person name="Teshima H."/>
            <person name="Lapidus A."/>
            <person name="Lucas S."/>
            <person name="Nolan M."/>
            <person name="Glavina Del Rio T."/>
            <person name="Cheng J.F."/>
            <person name="Bruce D."/>
            <person name="Goodwin L."/>
            <person name="Pitluck S."/>
            <person name="Liolios K."/>
            <person name="Ivanova N."/>
            <person name="Mikhailova N."/>
            <person name="Pati A."/>
            <person name="Chen A."/>
            <person name="Palaniappan K."/>
            <person name="Land M."/>
            <person name="Hauser L."/>
            <person name="Chang Y.J."/>
            <person name="Jeffries C.D."/>
            <person name="Rohde M."/>
            <person name="Spring S."/>
            <person name="Goker M."/>
            <person name="Wirth R."/>
            <person name="Woyke T."/>
            <person name="Bristow J."/>
            <person name="Eisen J.A."/>
            <person name="Markowitz V."/>
            <person name="Hugenholtz P."/>
            <person name="Klenk H.P."/>
            <person name="Kyrpides N.C."/>
        </authorList>
    </citation>
    <scope>NUCLEOTIDE SEQUENCE [LARGE SCALE GENOMIC DNA]</scope>
    <source>
        <strain evidence="2">DSM 14429 / JCM 11212 / NBRC 100878 / IC-017</strain>
    </source>
</reference>
<keyword evidence="2" id="KW-1185">Reference proteome</keyword>
<protein>
    <submittedName>
        <fullName evidence="1">Uncharacterized protein</fullName>
    </submittedName>
</protein>